<evidence type="ECO:0000313" key="2">
    <source>
        <dbReference type="EMBL" id="MEI7102669.1"/>
    </source>
</evidence>
<dbReference type="EMBL" id="JBBBON010000007">
    <property type="protein sequence ID" value="MEI7102669.1"/>
    <property type="molecule type" value="Genomic_DNA"/>
</dbReference>
<proteinExistence type="predicted"/>
<organism evidence="2 3">
    <name type="scientific">Pectobacterium versatile</name>
    <dbReference type="NCBI Taxonomy" id="2488639"/>
    <lineage>
        <taxon>Bacteria</taxon>
        <taxon>Pseudomonadati</taxon>
        <taxon>Pseudomonadota</taxon>
        <taxon>Gammaproteobacteria</taxon>
        <taxon>Enterobacterales</taxon>
        <taxon>Pectobacteriaceae</taxon>
        <taxon>Pectobacterium</taxon>
    </lineage>
</organism>
<evidence type="ECO:0000256" key="1">
    <source>
        <dbReference type="SAM" id="MobiDB-lite"/>
    </source>
</evidence>
<protein>
    <submittedName>
        <fullName evidence="2">Type II toxin-antitoxin system prevent-host-death family antitoxin</fullName>
    </submittedName>
</protein>
<reference evidence="2 3" key="1">
    <citation type="submission" date="2024-03" db="EMBL/GenBank/DDBJ databases">
        <title>Analysis of soft rot Pectobacteriaceae population diversity in US potato growing regions between 2016 and 2022.</title>
        <authorList>
            <person name="Ma X."/>
            <person name="Zhang X."/>
            <person name="Stodghill P."/>
            <person name="Rioux R."/>
            <person name="Babler B."/>
            <person name="Shrestha S."/>
            <person name="Babler B."/>
            <person name="Rivedal H."/>
            <person name="Frost K."/>
            <person name="Hao J."/>
            <person name="Secor G."/>
            <person name="Swingle B."/>
        </authorList>
    </citation>
    <scope>NUCLEOTIDE SEQUENCE [LARGE SCALE GENOMIC DNA]</scope>
    <source>
        <strain evidence="2 3">UMSS2</strain>
    </source>
</reference>
<comment type="caution">
    <text evidence="2">The sequence shown here is derived from an EMBL/GenBank/DDBJ whole genome shotgun (WGS) entry which is preliminary data.</text>
</comment>
<feature type="region of interest" description="Disordered" evidence="1">
    <location>
        <begin position="1"/>
        <end position="21"/>
    </location>
</feature>
<keyword evidence="3" id="KW-1185">Reference proteome</keyword>
<gene>
    <name evidence="2" type="ORF">WCT63_09425</name>
</gene>
<dbReference type="Proteomes" id="UP001313132">
    <property type="component" value="Unassembled WGS sequence"/>
</dbReference>
<evidence type="ECO:0000313" key="3">
    <source>
        <dbReference type="Proteomes" id="UP001313132"/>
    </source>
</evidence>
<dbReference type="RefSeq" id="WP_103160449.1">
    <property type="nucleotide sequence ID" value="NZ_CAKLIR010000004.1"/>
</dbReference>
<sequence length="48" mass="5460">MGITRQDRNVTVASSKTVSKDHQNAKLDAEFALIMQRYGHTIKTLNDR</sequence>
<name>A0ABU8JZP5_9GAMM</name>
<accession>A0ABU8JZP5</accession>